<dbReference type="RefSeq" id="WP_284098957.1">
    <property type="nucleotide sequence ID" value="NZ_JARRAF010000001.1"/>
</dbReference>
<evidence type="ECO:0000313" key="2">
    <source>
        <dbReference type="Proteomes" id="UP001172778"/>
    </source>
</evidence>
<reference evidence="1" key="1">
    <citation type="submission" date="2023-03" db="EMBL/GenBank/DDBJ databases">
        <title>Chitinimonas shenzhenensis gen. nov., sp. nov., a novel member of family Burkholderiaceae isolated from activated sludge collected in Shen Zhen, China.</title>
        <authorList>
            <person name="Wang X."/>
        </authorList>
    </citation>
    <scope>NUCLEOTIDE SEQUENCE</scope>
    <source>
        <strain evidence="1">DQS-5</strain>
    </source>
</reference>
<dbReference type="PANTHER" id="PTHR35868:SF4">
    <property type="entry name" value="DUF2804 DOMAIN-CONTAINING PROTEIN"/>
    <property type="match status" value="1"/>
</dbReference>
<keyword evidence="2" id="KW-1185">Reference proteome</keyword>
<organism evidence="1 2">
    <name type="scientific">Parachitinimonas caeni</name>
    <dbReference type="NCBI Taxonomy" id="3031301"/>
    <lineage>
        <taxon>Bacteria</taxon>
        <taxon>Pseudomonadati</taxon>
        <taxon>Pseudomonadota</taxon>
        <taxon>Betaproteobacteria</taxon>
        <taxon>Neisseriales</taxon>
        <taxon>Chitinibacteraceae</taxon>
        <taxon>Parachitinimonas</taxon>
    </lineage>
</organism>
<dbReference type="EMBL" id="JARRAF010000001">
    <property type="protein sequence ID" value="MDK2122678.1"/>
    <property type="molecule type" value="Genomic_DNA"/>
</dbReference>
<proteinExistence type="predicted"/>
<name>A0ABT7DUC8_9NEIS</name>
<accession>A0ABT7DUC8</accession>
<comment type="caution">
    <text evidence="1">The sequence shown here is derived from an EMBL/GenBank/DDBJ whole genome shotgun (WGS) entry which is preliminary data.</text>
</comment>
<dbReference type="Pfam" id="PF10974">
    <property type="entry name" value="DUF2804"/>
    <property type="match status" value="1"/>
</dbReference>
<protein>
    <submittedName>
        <fullName evidence="1">DUF2804 domain-containing protein</fullName>
    </submittedName>
</protein>
<evidence type="ECO:0000313" key="1">
    <source>
        <dbReference type="EMBL" id="MDK2122678.1"/>
    </source>
</evidence>
<gene>
    <name evidence="1" type="ORF">PZA18_01305</name>
</gene>
<dbReference type="PANTHER" id="PTHR35868">
    <property type="entry name" value="DUF2804 DOMAIN-CONTAINING PROTEIN-RELATED"/>
    <property type="match status" value="1"/>
</dbReference>
<dbReference type="InterPro" id="IPR021243">
    <property type="entry name" value="DUF2804"/>
</dbReference>
<sequence>MFEAKSLLPPAPAQLLATDGTPLCGRFAGRGGAADWSALRGSWQRGPLWRRLHHKRWLYAGFGNAHCFIGCAVVDTGWAGAAFVYVFDRHRRQVCGGMSLTGLPGLNAQLANLPDTPQQFRQGKKLVRFGYAGNERWTILAEDGSGFRLEAELDGSNAAPWLLAVGPVTGGSVHSTHKSAALHGSGYVQMGQDRLSLDHTLGSLDHSNGLLPRHTSWRWACAHGQHVGFNLQSGYFGDHENALWLDGELIPLAGAQFEFDHTRPLQPWHIRTADGLLDLRFEAEGLRQENRDLLIAASRYVQPIGVFNGWVKRSPDADPVPVQQLLGVTEDHYSRW</sequence>
<dbReference type="Proteomes" id="UP001172778">
    <property type="component" value="Unassembled WGS sequence"/>
</dbReference>